<sequence>MENHEYAKRRKSLRALFLPLRRELLDRAKTVGRHSRDRARYVLKKGFLLDAKVRPSKTHFVQRQFGRNRSPDSGAMGDETALFEQPKKMSEVRPGMIPEDPNEWAKVAIGYTLFQ</sequence>
<evidence type="ECO:0000313" key="1">
    <source>
        <dbReference type="EMBL" id="KAJ1366929.1"/>
    </source>
</evidence>
<reference evidence="1" key="1">
    <citation type="submission" date="2021-06" db="EMBL/GenBank/DDBJ databases">
        <title>Parelaphostrongylus tenuis whole genome reference sequence.</title>
        <authorList>
            <person name="Garwood T.J."/>
            <person name="Larsen P.A."/>
            <person name="Fountain-Jones N.M."/>
            <person name="Garbe J.R."/>
            <person name="Macchietto M.G."/>
            <person name="Kania S.A."/>
            <person name="Gerhold R.W."/>
            <person name="Richards J.E."/>
            <person name="Wolf T.M."/>
        </authorList>
    </citation>
    <scope>NUCLEOTIDE SEQUENCE</scope>
    <source>
        <strain evidence="1">MNPRO001-30</strain>
        <tissue evidence="1">Meninges</tissue>
    </source>
</reference>
<gene>
    <name evidence="1" type="ORF">KIN20_027729</name>
</gene>
<organism evidence="1 2">
    <name type="scientific">Parelaphostrongylus tenuis</name>
    <name type="common">Meningeal worm</name>
    <dbReference type="NCBI Taxonomy" id="148309"/>
    <lineage>
        <taxon>Eukaryota</taxon>
        <taxon>Metazoa</taxon>
        <taxon>Ecdysozoa</taxon>
        <taxon>Nematoda</taxon>
        <taxon>Chromadorea</taxon>
        <taxon>Rhabditida</taxon>
        <taxon>Rhabditina</taxon>
        <taxon>Rhabditomorpha</taxon>
        <taxon>Strongyloidea</taxon>
        <taxon>Metastrongylidae</taxon>
        <taxon>Parelaphostrongylus</taxon>
    </lineage>
</organism>
<proteinExistence type="predicted"/>
<dbReference type="EMBL" id="JAHQIW010005718">
    <property type="protein sequence ID" value="KAJ1366929.1"/>
    <property type="molecule type" value="Genomic_DNA"/>
</dbReference>
<evidence type="ECO:0000313" key="2">
    <source>
        <dbReference type="Proteomes" id="UP001196413"/>
    </source>
</evidence>
<accession>A0AAD5R0F5</accession>
<keyword evidence="2" id="KW-1185">Reference proteome</keyword>
<name>A0AAD5R0F5_PARTN</name>
<dbReference type="AlphaFoldDB" id="A0AAD5R0F5"/>
<comment type="caution">
    <text evidence="1">The sequence shown here is derived from an EMBL/GenBank/DDBJ whole genome shotgun (WGS) entry which is preliminary data.</text>
</comment>
<protein>
    <submittedName>
        <fullName evidence="1">Uncharacterized protein</fullName>
    </submittedName>
</protein>
<dbReference type="Proteomes" id="UP001196413">
    <property type="component" value="Unassembled WGS sequence"/>
</dbReference>